<proteinExistence type="predicted"/>
<name>A0AA87IJ71_9BACL</name>
<dbReference type="Proteomes" id="UP000004725">
    <property type="component" value="Unassembled WGS sequence"/>
</dbReference>
<dbReference type="AlphaFoldDB" id="A0AA87IJ71"/>
<dbReference type="EMBL" id="AJYB01000088">
    <property type="protein sequence ID" value="EIM05152.1"/>
    <property type="molecule type" value="Genomic_DNA"/>
</dbReference>
<evidence type="ECO:0000313" key="2">
    <source>
        <dbReference type="Proteomes" id="UP000004725"/>
    </source>
</evidence>
<dbReference type="RefSeq" id="WP_006831494.1">
    <property type="nucleotide sequence ID" value="NZ_AJYB01000088.1"/>
</dbReference>
<organism evidence="1 2">
    <name type="scientific">Planococcus antarcticus DSM 14505</name>
    <dbReference type="NCBI Taxonomy" id="1185653"/>
    <lineage>
        <taxon>Bacteria</taxon>
        <taxon>Bacillati</taxon>
        <taxon>Bacillota</taxon>
        <taxon>Bacilli</taxon>
        <taxon>Bacillales</taxon>
        <taxon>Caryophanaceae</taxon>
        <taxon>Planococcus</taxon>
    </lineage>
</organism>
<evidence type="ECO:0000313" key="1">
    <source>
        <dbReference type="EMBL" id="EIM05152.1"/>
    </source>
</evidence>
<accession>A0AA87IJ71</accession>
<sequence length="84" mass="9472">MIESYRKLWPQRAAAESISTQEELAKYILIELNDELTHPRVRKSKEQKLALALARIEGSDLSESEKTGLTALYKKLESHKAGGC</sequence>
<comment type="caution">
    <text evidence="1">The sequence shown here is derived from an EMBL/GenBank/DDBJ whole genome shotgun (WGS) entry which is preliminary data.</text>
</comment>
<protein>
    <submittedName>
        <fullName evidence="1">Uncharacterized protein</fullName>
    </submittedName>
</protein>
<gene>
    <name evidence="1" type="ORF">A1A1_17775</name>
</gene>
<reference evidence="1 2" key="1">
    <citation type="journal article" date="2012" name="J. Bacteriol.">
        <title>Genome Sequence of the Antarctic Psychrophile Bacterium Planococcus antarcticus DSM 14505.</title>
        <authorList>
            <person name="Margolles A."/>
            <person name="Gueimonde M."/>
            <person name="Sanchez B."/>
        </authorList>
    </citation>
    <scope>NUCLEOTIDE SEQUENCE [LARGE SCALE GENOMIC DNA]</scope>
    <source>
        <strain evidence="1 2">DSM 14505</strain>
    </source>
</reference>